<dbReference type="Proteomes" id="UP000287910">
    <property type="component" value="Unassembled WGS sequence"/>
</dbReference>
<reference evidence="2 3" key="1">
    <citation type="submission" date="2018-12" db="EMBL/GenBank/DDBJ databases">
        <title>Lysinibacillus antri sp. nov., isolated from a cave soil.</title>
        <authorList>
            <person name="Narsing Rao M.P."/>
            <person name="Zhang H."/>
            <person name="Dong Z.-Y."/>
            <person name="Niu X.-K."/>
            <person name="Zhang K."/>
            <person name="Fang B.-Z."/>
            <person name="Kang Y.-Q."/>
            <person name="Xiao M."/>
            <person name="Li W.-J."/>
        </authorList>
    </citation>
    <scope>NUCLEOTIDE SEQUENCE [LARGE SCALE GENOMIC DNA]</scope>
    <source>
        <strain evidence="2 3">SYSU K30002</strain>
    </source>
</reference>
<accession>A0A3S0R766</accession>
<keyword evidence="1" id="KW-0472">Membrane</keyword>
<keyword evidence="3" id="KW-1185">Reference proteome</keyword>
<sequence>MKVKKLLNNEKGSLSIEFLGILPFYFLFFLILWQVVASGYAVLNLKAATTDAAQVYAMSKDYWETKDTIDQTIGSGSLLTDHSFLIEPDSADPNFFVVTVTAKHPLVFLPESMADLATITIDSKATGKVFVP</sequence>
<gene>
    <name evidence="2" type="ORF">EK386_06860</name>
</gene>
<name>A0A3S0R766_9BACI</name>
<evidence type="ECO:0000313" key="2">
    <source>
        <dbReference type="EMBL" id="RUL54226.1"/>
    </source>
</evidence>
<proteinExistence type="predicted"/>
<evidence type="ECO:0000313" key="3">
    <source>
        <dbReference type="Proteomes" id="UP000287910"/>
    </source>
</evidence>
<dbReference type="RefSeq" id="WP_126658295.1">
    <property type="nucleotide sequence ID" value="NZ_RYYR01000007.1"/>
</dbReference>
<dbReference type="EMBL" id="RYYR01000007">
    <property type="protein sequence ID" value="RUL54226.1"/>
    <property type="molecule type" value="Genomic_DNA"/>
</dbReference>
<organism evidence="2 3">
    <name type="scientific">Lysinibacillus antri</name>
    <dbReference type="NCBI Taxonomy" id="2498145"/>
    <lineage>
        <taxon>Bacteria</taxon>
        <taxon>Bacillati</taxon>
        <taxon>Bacillota</taxon>
        <taxon>Bacilli</taxon>
        <taxon>Bacillales</taxon>
        <taxon>Bacillaceae</taxon>
        <taxon>Lysinibacillus</taxon>
    </lineage>
</organism>
<protein>
    <submittedName>
        <fullName evidence="2">Pilus assembly protein</fullName>
    </submittedName>
</protein>
<keyword evidence="1" id="KW-1133">Transmembrane helix</keyword>
<keyword evidence="1" id="KW-0812">Transmembrane</keyword>
<dbReference type="AlphaFoldDB" id="A0A3S0R766"/>
<comment type="caution">
    <text evidence="2">The sequence shown here is derived from an EMBL/GenBank/DDBJ whole genome shotgun (WGS) entry which is preliminary data.</text>
</comment>
<evidence type="ECO:0000256" key="1">
    <source>
        <dbReference type="SAM" id="Phobius"/>
    </source>
</evidence>
<feature type="transmembrane region" description="Helical" evidence="1">
    <location>
        <begin position="21"/>
        <end position="43"/>
    </location>
</feature>